<evidence type="ECO:0000256" key="1">
    <source>
        <dbReference type="SAM" id="Coils"/>
    </source>
</evidence>
<evidence type="ECO:0000313" key="3">
    <source>
        <dbReference type="EMBL" id="KAH9414077.1"/>
    </source>
</evidence>
<keyword evidence="1" id="KW-0175">Coiled coil</keyword>
<feature type="compositionally biased region" description="Polar residues" evidence="2">
    <location>
        <begin position="7"/>
        <end position="17"/>
    </location>
</feature>
<feature type="compositionally biased region" description="Low complexity" evidence="2">
    <location>
        <begin position="25"/>
        <end position="36"/>
    </location>
</feature>
<accession>A0ABQ8IV05</accession>
<sequence length="384" mass="44246">MIEDQQEINNNSLNSPKHSNEIVLSSSSSSSTSSTSANNGIVSNNNKSLFHIDSTEQLWDLKKTLNNSIDLNEYERLRQDLEHSNGECREFLEKESELQRLQTIVDELGEQNAVLREQIMLNGENREMTTKLLCDIESMQTKISEYLISITDLSDENQELRRLLDEQYNHRNHDLNRNLNQSSTTLTSHCPSYIEVMGTPPQPLRQNNAVQFRSNNPLSSNSQINNCANDKLSVYNRCSYSILNLNQLPRSSFDSKQQRSSSSKVETMADVIIDDLGQQMDQMKSEIIHRCPLDHTHNGINIDNVEQHNGAKQNHRRHRFSALASLVKSKSSHHHHYHSNHFHPIIKQQSTIINSSTTQISLIKSRKQQSQQKKKRKRRLFCLF</sequence>
<dbReference type="Proteomes" id="UP000887458">
    <property type="component" value="Unassembled WGS sequence"/>
</dbReference>
<evidence type="ECO:0000256" key="2">
    <source>
        <dbReference type="SAM" id="MobiDB-lite"/>
    </source>
</evidence>
<name>A0ABQ8IV05_DERPT</name>
<comment type="caution">
    <text evidence="3">The sequence shown here is derived from an EMBL/GenBank/DDBJ whole genome shotgun (WGS) entry which is preliminary data.</text>
</comment>
<reference evidence="3 4" key="1">
    <citation type="journal article" date="2018" name="J. Allergy Clin. Immunol.">
        <title>High-quality assembly of Dermatophagoides pteronyssinus genome and transcriptome reveals a wide range of novel allergens.</title>
        <authorList>
            <person name="Liu X.Y."/>
            <person name="Yang K.Y."/>
            <person name="Wang M.Q."/>
            <person name="Kwok J.S."/>
            <person name="Zeng X."/>
            <person name="Yang Z."/>
            <person name="Xiao X.J."/>
            <person name="Lau C.P."/>
            <person name="Li Y."/>
            <person name="Huang Z.M."/>
            <person name="Ba J.G."/>
            <person name="Yim A.K."/>
            <person name="Ouyang C.Y."/>
            <person name="Ngai S.M."/>
            <person name="Chan T.F."/>
            <person name="Leung E.L."/>
            <person name="Liu L."/>
            <person name="Liu Z.G."/>
            <person name="Tsui S.K."/>
        </authorList>
    </citation>
    <scope>NUCLEOTIDE SEQUENCE [LARGE SCALE GENOMIC DNA]</scope>
    <source>
        <strain evidence="3">Derp</strain>
    </source>
</reference>
<feature type="coiled-coil region" evidence="1">
    <location>
        <begin position="74"/>
        <end position="118"/>
    </location>
</feature>
<protein>
    <submittedName>
        <fullName evidence="3">Uncharacterized protein</fullName>
    </submittedName>
</protein>
<feature type="region of interest" description="Disordered" evidence="2">
    <location>
        <begin position="1"/>
        <end position="45"/>
    </location>
</feature>
<reference evidence="3 4" key="2">
    <citation type="journal article" date="2022" name="Mol. Biol. Evol.">
        <title>Comparative Genomics Reveals Insights into the Divergent Evolution of Astigmatic Mites and Household Pest Adaptations.</title>
        <authorList>
            <person name="Xiong Q."/>
            <person name="Wan A.T."/>
            <person name="Liu X."/>
            <person name="Fung C.S."/>
            <person name="Xiao X."/>
            <person name="Malainual N."/>
            <person name="Hou J."/>
            <person name="Wang L."/>
            <person name="Wang M."/>
            <person name="Yang K.Y."/>
            <person name="Cui Y."/>
            <person name="Leung E.L."/>
            <person name="Nong W."/>
            <person name="Shin S.K."/>
            <person name="Au S.W."/>
            <person name="Jeong K.Y."/>
            <person name="Chew F.T."/>
            <person name="Hui J.H."/>
            <person name="Leung T.F."/>
            <person name="Tungtrongchitr A."/>
            <person name="Zhong N."/>
            <person name="Liu Z."/>
            <person name="Tsui S.K."/>
        </authorList>
    </citation>
    <scope>NUCLEOTIDE SEQUENCE [LARGE SCALE GENOMIC DNA]</scope>
    <source>
        <strain evidence="3">Derp</strain>
    </source>
</reference>
<keyword evidence="4" id="KW-1185">Reference proteome</keyword>
<evidence type="ECO:0000313" key="4">
    <source>
        <dbReference type="Proteomes" id="UP000887458"/>
    </source>
</evidence>
<organism evidence="3 4">
    <name type="scientific">Dermatophagoides pteronyssinus</name>
    <name type="common">European house dust mite</name>
    <dbReference type="NCBI Taxonomy" id="6956"/>
    <lineage>
        <taxon>Eukaryota</taxon>
        <taxon>Metazoa</taxon>
        <taxon>Ecdysozoa</taxon>
        <taxon>Arthropoda</taxon>
        <taxon>Chelicerata</taxon>
        <taxon>Arachnida</taxon>
        <taxon>Acari</taxon>
        <taxon>Acariformes</taxon>
        <taxon>Sarcoptiformes</taxon>
        <taxon>Astigmata</taxon>
        <taxon>Psoroptidia</taxon>
        <taxon>Analgoidea</taxon>
        <taxon>Pyroglyphidae</taxon>
        <taxon>Dermatophagoidinae</taxon>
        <taxon>Dermatophagoides</taxon>
    </lineage>
</organism>
<dbReference type="EMBL" id="NJHN03000114">
    <property type="protein sequence ID" value="KAH9414077.1"/>
    <property type="molecule type" value="Genomic_DNA"/>
</dbReference>
<proteinExistence type="predicted"/>
<gene>
    <name evidence="3" type="ORF">DERP_012556</name>
</gene>